<dbReference type="InterPro" id="IPR036628">
    <property type="entry name" value="Clp_N_dom_sf"/>
</dbReference>
<dbReference type="InterPro" id="IPR027417">
    <property type="entry name" value="P-loop_NTPase"/>
</dbReference>
<gene>
    <name evidence="8" type="ORF">CLV92_102268</name>
</gene>
<dbReference type="SUPFAM" id="SSF81923">
    <property type="entry name" value="Double Clp-N motif"/>
    <property type="match status" value="1"/>
</dbReference>
<protein>
    <submittedName>
        <fullName evidence="8">ATP-dependent Clp protease ATP-binding subunit ClpC</fullName>
    </submittedName>
</protein>
<dbReference type="Gene3D" id="1.10.8.60">
    <property type="match status" value="2"/>
</dbReference>
<feature type="region of interest" description="Disordered" evidence="6">
    <location>
        <begin position="175"/>
        <end position="218"/>
    </location>
</feature>
<dbReference type="SMART" id="SM00382">
    <property type="entry name" value="AAA"/>
    <property type="match status" value="2"/>
</dbReference>
<evidence type="ECO:0000259" key="7">
    <source>
        <dbReference type="PROSITE" id="PS51903"/>
    </source>
</evidence>
<dbReference type="Pfam" id="PF02861">
    <property type="entry name" value="Clp_N"/>
    <property type="match status" value="1"/>
</dbReference>
<dbReference type="Pfam" id="PF07724">
    <property type="entry name" value="AAA_2"/>
    <property type="match status" value="1"/>
</dbReference>
<dbReference type="FunFam" id="3.40.50.300:FF:000025">
    <property type="entry name" value="ATP-dependent Clp protease subunit"/>
    <property type="match status" value="1"/>
</dbReference>
<dbReference type="SUPFAM" id="SSF52540">
    <property type="entry name" value="P-loop containing nucleoside triphosphate hydrolases"/>
    <property type="match status" value="2"/>
</dbReference>
<dbReference type="OrthoDB" id="9803641at2"/>
<keyword evidence="2" id="KW-0547">Nucleotide-binding</keyword>
<dbReference type="PROSITE" id="PS51903">
    <property type="entry name" value="CLP_R"/>
    <property type="match status" value="1"/>
</dbReference>
<keyword evidence="1 5" id="KW-0677">Repeat</keyword>
<dbReference type="CDD" id="cd00009">
    <property type="entry name" value="AAA"/>
    <property type="match status" value="1"/>
</dbReference>
<dbReference type="EMBL" id="PTJD01000002">
    <property type="protein sequence ID" value="PPK98115.1"/>
    <property type="molecule type" value="Genomic_DNA"/>
</dbReference>
<dbReference type="InterPro" id="IPR004176">
    <property type="entry name" value="Clp_R_N"/>
</dbReference>
<dbReference type="FunFam" id="3.40.50.300:FF:000010">
    <property type="entry name" value="Chaperone clpB 1, putative"/>
    <property type="match status" value="1"/>
</dbReference>
<sequence>MSGDPFLRRFGARSLDDVIGRVFGVAPRSGPPERDRPVVQRLDFSELLSPRAWELVSLADQQAVQWGSADLDVVHLLWAATRLSPSRDMLTGAGVDVDAVAEQMRSLAEHGGQPADPPRMTPAAKQVLLDAYERSSGEGSGQIQPEHLLLALAAHPETAAGRAVAVVSSASQRKRAAAPAEAPEATEAPGAAEGTATPEDAEPPSGTGQQARARAQGRAALEELGRRLGSGWARSQGRPTSATPVLDTYGRDLTVLAREGRLDPVVGRDAQVQQTLEVLSRRTKNNPVLIGDPGVGKTAIVEGIAQRIAAGDVPRSLRDRRVVVLDLAAMVSGTRYRGDFEERLRGVLEEVGAAEHDVILFLDEMHTLVGAGSAEGSLDAGTMLKPALARGELQVVGATTVDEYRRIERDAALERRFQPILVPEPSVEDTVAILRGLAGRYETHHQVRIGEEALVAAAELSDRYVTGRFLPDKAIDLVDQAAARVRLQAQDPEADVPDEEQAREPKAVVEVTAEDVAQVVSRITGIPLAQLTQEERARLLRLEDELHGRVVGQEHAVAAVAEAIRRGRAGLADPERPVGSFLFLGPTGVGKTELARALAVALFGQDDRMVRFDMGEFQERHTVSRLIGAPPGYIGYEEAGQLTEAVRRTPYTVLLLDEIEKAHPDVSNTLLQLLDAGRLTDSRGRTVDFSNTVVIMTSNVGADRILAATAAGEDPEELHGTLMQQLAQRFRPEFLNRIDEIIVFRGLERVQLRQITSMMLERTRRRLRALGVTLEVDDAAVDWLAERGFQPAFGARPLRRTIQRELDNRLSRMLLAEELGPGQTLVVDVRDDALTTATRDTGTVRT</sequence>
<keyword evidence="3 8" id="KW-0067">ATP-binding</keyword>
<dbReference type="Pfam" id="PF10431">
    <property type="entry name" value="ClpB_D2-small"/>
    <property type="match status" value="1"/>
</dbReference>
<keyword evidence="8" id="KW-0378">Hydrolase</keyword>
<dbReference type="RefSeq" id="WP_104431539.1">
    <property type="nucleotide sequence ID" value="NZ_PTJD01000002.1"/>
</dbReference>
<evidence type="ECO:0000256" key="1">
    <source>
        <dbReference type="ARBA" id="ARBA00022737"/>
    </source>
</evidence>
<dbReference type="GO" id="GO:0016887">
    <property type="term" value="F:ATP hydrolysis activity"/>
    <property type="evidence" value="ECO:0007669"/>
    <property type="project" value="InterPro"/>
</dbReference>
<dbReference type="Gene3D" id="1.10.1780.10">
    <property type="entry name" value="Clp, N-terminal domain"/>
    <property type="match status" value="1"/>
</dbReference>
<evidence type="ECO:0000256" key="3">
    <source>
        <dbReference type="ARBA" id="ARBA00022840"/>
    </source>
</evidence>
<feature type="domain" description="Clp R" evidence="7">
    <location>
        <begin position="44"/>
        <end position="184"/>
    </location>
</feature>
<dbReference type="InterPro" id="IPR001270">
    <property type="entry name" value="ClpA/B"/>
</dbReference>
<accession>A0A2S6IV10</accession>
<dbReference type="Gene3D" id="3.40.50.300">
    <property type="entry name" value="P-loop containing nucleotide triphosphate hydrolases"/>
    <property type="match status" value="2"/>
</dbReference>
<dbReference type="PANTHER" id="PTHR11638">
    <property type="entry name" value="ATP-DEPENDENT CLP PROTEASE"/>
    <property type="match status" value="1"/>
</dbReference>
<dbReference type="AlphaFoldDB" id="A0A2S6IV10"/>
<name>A0A2S6IV10_9ACTN</name>
<dbReference type="InterPro" id="IPR003959">
    <property type="entry name" value="ATPase_AAA_core"/>
</dbReference>
<feature type="compositionally biased region" description="Low complexity" evidence="6">
    <location>
        <begin position="175"/>
        <end position="196"/>
    </location>
</feature>
<dbReference type="GO" id="GO:0006508">
    <property type="term" value="P:proteolysis"/>
    <property type="evidence" value="ECO:0007669"/>
    <property type="project" value="UniProtKB-KW"/>
</dbReference>
<comment type="caution">
    <text evidence="8">The sequence shown here is derived from an EMBL/GenBank/DDBJ whole genome shotgun (WGS) entry which is preliminary data.</text>
</comment>
<dbReference type="Pfam" id="PF00004">
    <property type="entry name" value="AAA"/>
    <property type="match status" value="1"/>
</dbReference>
<proteinExistence type="predicted"/>
<dbReference type="PANTHER" id="PTHR11638:SF18">
    <property type="entry name" value="HEAT SHOCK PROTEIN 104"/>
    <property type="match status" value="1"/>
</dbReference>
<feature type="compositionally biased region" description="Low complexity" evidence="6">
    <location>
        <begin position="206"/>
        <end position="218"/>
    </location>
</feature>
<evidence type="ECO:0000313" key="9">
    <source>
        <dbReference type="Proteomes" id="UP000239485"/>
    </source>
</evidence>
<evidence type="ECO:0000256" key="4">
    <source>
        <dbReference type="ARBA" id="ARBA00023186"/>
    </source>
</evidence>
<evidence type="ECO:0000256" key="5">
    <source>
        <dbReference type="PROSITE-ProRule" id="PRU01251"/>
    </source>
</evidence>
<dbReference type="InterPro" id="IPR019489">
    <property type="entry name" value="Clp_ATPase_C"/>
</dbReference>
<evidence type="ECO:0000256" key="2">
    <source>
        <dbReference type="ARBA" id="ARBA00022741"/>
    </source>
</evidence>
<keyword evidence="8" id="KW-0645">Protease</keyword>
<reference evidence="8 9" key="1">
    <citation type="submission" date="2018-02" db="EMBL/GenBank/DDBJ databases">
        <title>Genomic Encyclopedia of Archaeal and Bacterial Type Strains, Phase II (KMG-II): from individual species to whole genera.</title>
        <authorList>
            <person name="Goeker M."/>
        </authorList>
    </citation>
    <scope>NUCLEOTIDE SEQUENCE [LARGE SCALE GENOMIC DNA]</scope>
    <source>
        <strain evidence="8 9">DSM 22857</strain>
    </source>
</reference>
<dbReference type="CDD" id="cd19499">
    <property type="entry name" value="RecA-like_ClpB_Hsp104-like"/>
    <property type="match status" value="1"/>
</dbReference>
<dbReference type="InterPro" id="IPR003593">
    <property type="entry name" value="AAA+_ATPase"/>
</dbReference>
<keyword evidence="9" id="KW-1185">Reference proteome</keyword>
<dbReference type="GO" id="GO:0008233">
    <property type="term" value="F:peptidase activity"/>
    <property type="evidence" value="ECO:0007669"/>
    <property type="project" value="UniProtKB-KW"/>
</dbReference>
<evidence type="ECO:0000313" key="8">
    <source>
        <dbReference type="EMBL" id="PPK98115.1"/>
    </source>
</evidence>
<dbReference type="GO" id="GO:0005524">
    <property type="term" value="F:ATP binding"/>
    <property type="evidence" value="ECO:0007669"/>
    <property type="project" value="UniProtKB-KW"/>
</dbReference>
<dbReference type="InterPro" id="IPR041546">
    <property type="entry name" value="ClpA/ClpB_AAA_lid"/>
</dbReference>
<keyword evidence="4" id="KW-0143">Chaperone</keyword>
<dbReference type="Proteomes" id="UP000239485">
    <property type="component" value="Unassembled WGS sequence"/>
</dbReference>
<dbReference type="InterPro" id="IPR050130">
    <property type="entry name" value="ClpA_ClpB"/>
</dbReference>
<dbReference type="SMART" id="SM01086">
    <property type="entry name" value="ClpB_D2-small"/>
    <property type="match status" value="1"/>
</dbReference>
<organism evidence="8 9">
    <name type="scientific">Kineococcus xinjiangensis</name>
    <dbReference type="NCBI Taxonomy" id="512762"/>
    <lineage>
        <taxon>Bacteria</taxon>
        <taxon>Bacillati</taxon>
        <taxon>Actinomycetota</taxon>
        <taxon>Actinomycetes</taxon>
        <taxon>Kineosporiales</taxon>
        <taxon>Kineosporiaceae</taxon>
        <taxon>Kineococcus</taxon>
    </lineage>
</organism>
<dbReference type="GO" id="GO:0005737">
    <property type="term" value="C:cytoplasm"/>
    <property type="evidence" value="ECO:0007669"/>
    <property type="project" value="TreeGrafter"/>
</dbReference>
<dbReference type="GO" id="GO:0034605">
    <property type="term" value="P:cellular response to heat"/>
    <property type="evidence" value="ECO:0007669"/>
    <property type="project" value="TreeGrafter"/>
</dbReference>
<dbReference type="Pfam" id="PF17871">
    <property type="entry name" value="AAA_lid_9"/>
    <property type="match status" value="1"/>
</dbReference>
<evidence type="ECO:0000256" key="6">
    <source>
        <dbReference type="SAM" id="MobiDB-lite"/>
    </source>
</evidence>
<dbReference type="PRINTS" id="PR00300">
    <property type="entry name" value="CLPPROTEASEA"/>
</dbReference>